<dbReference type="SUPFAM" id="SSF57667">
    <property type="entry name" value="beta-beta-alpha zinc fingers"/>
    <property type="match status" value="2"/>
</dbReference>
<dbReference type="PANTHER" id="PTHR46179:SF13">
    <property type="entry name" value="C2H2-TYPE DOMAIN-CONTAINING PROTEIN"/>
    <property type="match status" value="1"/>
</dbReference>
<reference evidence="10" key="1">
    <citation type="submission" date="2022-01" db="EMBL/GenBank/DDBJ databases">
        <authorList>
            <person name="King R."/>
        </authorList>
    </citation>
    <scope>NUCLEOTIDE SEQUENCE</scope>
</reference>
<proteinExistence type="predicted"/>
<dbReference type="PROSITE" id="PS50157">
    <property type="entry name" value="ZINC_FINGER_C2H2_2"/>
    <property type="match status" value="2"/>
</dbReference>
<evidence type="ECO:0000256" key="2">
    <source>
        <dbReference type="ARBA" id="ARBA00022723"/>
    </source>
</evidence>
<name>A0A9P0GAD5_9CUCU</name>
<feature type="domain" description="C2H2-type" evidence="9">
    <location>
        <begin position="181"/>
        <end position="208"/>
    </location>
</feature>
<dbReference type="Proteomes" id="UP001153636">
    <property type="component" value="Chromosome 2"/>
</dbReference>
<protein>
    <recommendedName>
        <fullName evidence="9">C2H2-type domain-containing protein</fullName>
    </recommendedName>
</protein>
<evidence type="ECO:0000256" key="5">
    <source>
        <dbReference type="ARBA" id="ARBA00023015"/>
    </source>
</evidence>
<organism evidence="10 11">
    <name type="scientific">Psylliodes chrysocephalus</name>
    <dbReference type="NCBI Taxonomy" id="3402493"/>
    <lineage>
        <taxon>Eukaryota</taxon>
        <taxon>Metazoa</taxon>
        <taxon>Ecdysozoa</taxon>
        <taxon>Arthropoda</taxon>
        <taxon>Hexapoda</taxon>
        <taxon>Insecta</taxon>
        <taxon>Pterygota</taxon>
        <taxon>Neoptera</taxon>
        <taxon>Endopterygota</taxon>
        <taxon>Coleoptera</taxon>
        <taxon>Polyphaga</taxon>
        <taxon>Cucujiformia</taxon>
        <taxon>Chrysomeloidea</taxon>
        <taxon>Chrysomelidae</taxon>
        <taxon>Galerucinae</taxon>
        <taxon>Alticini</taxon>
        <taxon>Psylliodes</taxon>
    </lineage>
</organism>
<dbReference type="GO" id="GO:0008270">
    <property type="term" value="F:zinc ion binding"/>
    <property type="evidence" value="ECO:0007669"/>
    <property type="project" value="UniProtKB-KW"/>
</dbReference>
<dbReference type="SMART" id="SM00355">
    <property type="entry name" value="ZnF_C2H2"/>
    <property type="match status" value="8"/>
</dbReference>
<dbReference type="InterPro" id="IPR051061">
    <property type="entry name" value="Zinc_finger_trans_reg"/>
</dbReference>
<keyword evidence="2" id="KW-0479">Metal-binding</keyword>
<evidence type="ECO:0000256" key="1">
    <source>
        <dbReference type="ARBA" id="ARBA00004123"/>
    </source>
</evidence>
<dbReference type="EMBL" id="OV651814">
    <property type="protein sequence ID" value="CAH1105903.1"/>
    <property type="molecule type" value="Genomic_DNA"/>
</dbReference>
<keyword evidence="4" id="KW-0862">Zinc</keyword>
<dbReference type="OrthoDB" id="3437960at2759"/>
<evidence type="ECO:0000256" key="7">
    <source>
        <dbReference type="ARBA" id="ARBA00023242"/>
    </source>
</evidence>
<evidence type="ECO:0000256" key="4">
    <source>
        <dbReference type="ARBA" id="ARBA00022833"/>
    </source>
</evidence>
<keyword evidence="7" id="KW-0539">Nucleus</keyword>
<dbReference type="PANTHER" id="PTHR46179">
    <property type="entry name" value="ZINC FINGER PROTEIN"/>
    <property type="match status" value="1"/>
</dbReference>
<evidence type="ECO:0000259" key="9">
    <source>
        <dbReference type="PROSITE" id="PS50157"/>
    </source>
</evidence>
<keyword evidence="11" id="KW-1185">Reference proteome</keyword>
<dbReference type="GO" id="GO:0005634">
    <property type="term" value="C:nucleus"/>
    <property type="evidence" value="ECO:0007669"/>
    <property type="project" value="UniProtKB-SubCell"/>
</dbReference>
<comment type="subcellular location">
    <subcellularLocation>
        <location evidence="1">Nucleus</location>
    </subcellularLocation>
</comment>
<dbReference type="Gene3D" id="3.30.160.60">
    <property type="entry name" value="Classic Zinc Finger"/>
    <property type="match status" value="4"/>
</dbReference>
<keyword evidence="3 8" id="KW-0863">Zinc-finger</keyword>
<evidence type="ECO:0000313" key="10">
    <source>
        <dbReference type="EMBL" id="CAH1105903.1"/>
    </source>
</evidence>
<sequence>MRFVSRFLSPTTDKVKGTVHIVPQGYAVKGAGDMFIPSQLTSIIRLARHKHPYNVEEMNPEKFLAFKELSKNYESSPFENVTIPVTPLTGQSDHDRRKQIHLQTMRKSIHYQTPRFESHLVRMRKTPSTLTRSTTFSSAFSATRPINIKETSRLTKSTNATNQKDSNAASAIRVSLSRAQFYCSACEKPFGKKKSLYLHVKYDCGKIAMICNFNNCHKRITRKSNMKRHLRSHNITDDWEKSTNSKSMAIIFRNCYCKINDVELEESYDPESEKYVCKRCPTKRYKNKQHLHKHLKYECNKFPITCMIQYCGKEILRRSSMKRHLTVKHNIFGDWEKYVAYVIPYTSDITVPLVGNIKIINDKKNLDECFDPDTKKYICKRCPTKKYKNKSHLYKHVQYECNKLPMTCMVGHCGIEIVRRSNMKRHLSVRHQIFCEDWEKYVTYMVKDLSNVTVPQVDECFNPVTKKYFCKQCPTKMYKNKSHLNKHLKYECNKLPMTCMVDRCGMEILRRSNMKRHLALKHQRISNDWEKYVTYIVKDLPNVTVPHLGSSIQFITHPSMYCPPDDDVFQIK</sequence>
<keyword evidence="5" id="KW-0805">Transcription regulation</keyword>
<dbReference type="InterPro" id="IPR036236">
    <property type="entry name" value="Znf_C2H2_sf"/>
</dbReference>
<dbReference type="GO" id="GO:0006357">
    <property type="term" value="P:regulation of transcription by RNA polymerase II"/>
    <property type="evidence" value="ECO:0007669"/>
    <property type="project" value="TreeGrafter"/>
</dbReference>
<evidence type="ECO:0000256" key="6">
    <source>
        <dbReference type="ARBA" id="ARBA00023163"/>
    </source>
</evidence>
<dbReference type="InterPro" id="IPR013087">
    <property type="entry name" value="Znf_C2H2_type"/>
</dbReference>
<accession>A0A9P0GAD5</accession>
<feature type="domain" description="C2H2-type" evidence="9">
    <location>
        <begin position="209"/>
        <end position="233"/>
    </location>
</feature>
<evidence type="ECO:0000256" key="3">
    <source>
        <dbReference type="ARBA" id="ARBA00022771"/>
    </source>
</evidence>
<keyword evidence="6" id="KW-0804">Transcription</keyword>
<gene>
    <name evidence="10" type="ORF">PSYICH_LOCUS7216</name>
</gene>
<evidence type="ECO:0000313" key="11">
    <source>
        <dbReference type="Proteomes" id="UP001153636"/>
    </source>
</evidence>
<dbReference type="PROSITE" id="PS00028">
    <property type="entry name" value="ZINC_FINGER_C2H2_1"/>
    <property type="match status" value="4"/>
</dbReference>
<dbReference type="AlphaFoldDB" id="A0A9P0GAD5"/>
<evidence type="ECO:0000256" key="8">
    <source>
        <dbReference type="PROSITE-ProRule" id="PRU00042"/>
    </source>
</evidence>